<dbReference type="InterPro" id="IPR027417">
    <property type="entry name" value="P-loop_NTPase"/>
</dbReference>
<dbReference type="AlphaFoldDB" id="A0A1C7GXA9"/>
<accession>A0A1C7GXA9</accession>
<evidence type="ECO:0000313" key="1">
    <source>
        <dbReference type="EMBL" id="ANU56975.1"/>
    </source>
</evidence>
<dbReference type="KEGG" id="bcae:A4V03_04820"/>
<proteinExistence type="predicted"/>
<evidence type="ECO:0000313" key="2">
    <source>
        <dbReference type="Proteomes" id="UP000092631"/>
    </source>
</evidence>
<protein>
    <submittedName>
        <fullName evidence="1">Uncharacterized protein</fullName>
    </submittedName>
</protein>
<dbReference type="RefSeq" id="WP_065538159.1">
    <property type="nucleotide sequence ID" value="NZ_CAPDLJ010000028.1"/>
</dbReference>
<organism evidence="1 2">
    <name type="scientific">Bacteroides caecimuris</name>
    <dbReference type="NCBI Taxonomy" id="1796613"/>
    <lineage>
        <taxon>Bacteria</taxon>
        <taxon>Pseudomonadati</taxon>
        <taxon>Bacteroidota</taxon>
        <taxon>Bacteroidia</taxon>
        <taxon>Bacteroidales</taxon>
        <taxon>Bacteroidaceae</taxon>
        <taxon>Bacteroides</taxon>
    </lineage>
</organism>
<name>A0A1C7GXA9_9BACE</name>
<dbReference type="GeneID" id="82186453"/>
<dbReference type="Proteomes" id="UP000092631">
    <property type="component" value="Chromosome"/>
</dbReference>
<dbReference type="OrthoDB" id="1100475at2"/>
<sequence>MSMDILGKLSQIENQKNILKEKFFLNYNPFPKSGIAIINESDDIVSSLSPVNDEVVNTIFEYIKDALYNSATNGKDLDNKYISLIVRGEYGSGKTQTLMYIKYLLQNLKLDNIRPYVIYIDNPGQKLSELIGGIISQIGIENFRKYLWNIFISYLDNNIDAKQEILKEATGRPIENTFFSEQETSSLLLIEKIQNYKELIDSITIRRSATEKKSFIQLLKDHMIRCFIEESESAVVASYFYDIVSETIGISKSWDMLVTGNVKELDKREVNILKAIVGIVQKQLGYTDFIILIDEFEEITAERLKKSDVDNYLRNLRLLIDREKNWCSVFAMTGKALSIIESYSPPLAGRIKGSFVDLKPLNEAELKKMIANYLSIARSESIDDDIYPFDESGIKEMLEVKDVQLKGSPRFILKLCYTLLQRAVDELPENGRINQTFVKQYMKVY</sequence>
<dbReference type="EMBL" id="CP015401">
    <property type="protein sequence ID" value="ANU56975.1"/>
    <property type="molecule type" value="Genomic_DNA"/>
</dbReference>
<reference evidence="2" key="1">
    <citation type="submission" date="2016-04" db="EMBL/GenBank/DDBJ databases">
        <title>Complete Genome Sequences of Twelve Strains of a Stable Defined Moderately Diverse Mouse Microbiota 2 (sDMDMm2).</title>
        <authorList>
            <person name="Uchimura Y."/>
            <person name="Wyss M."/>
            <person name="Brugiroux S."/>
            <person name="Limenitakis J.P."/>
            <person name="Stecher B."/>
            <person name="McCoy K.D."/>
            <person name="Macpherson A.J."/>
        </authorList>
    </citation>
    <scope>NUCLEOTIDE SEQUENCE [LARGE SCALE GENOMIC DNA]</scope>
    <source>
        <strain evidence="2">I48</strain>
    </source>
</reference>
<keyword evidence="2" id="KW-1185">Reference proteome</keyword>
<dbReference type="SUPFAM" id="SSF52540">
    <property type="entry name" value="P-loop containing nucleoside triphosphate hydrolases"/>
    <property type="match status" value="1"/>
</dbReference>
<gene>
    <name evidence="1" type="ORF">A4V03_04820</name>
</gene>